<dbReference type="PROSITE" id="PS50943">
    <property type="entry name" value="HTH_CROC1"/>
    <property type="match status" value="1"/>
</dbReference>
<dbReference type="InterPro" id="IPR010982">
    <property type="entry name" value="Lambda_DNA-bd_dom_sf"/>
</dbReference>
<name>A0A940PV15_9MICO</name>
<evidence type="ECO:0000313" key="2">
    <source>
        <dbReference type="EMBL" id="MBP1325809.1"/>
    </source>
</evidence>
<proteinExistence type="predicted"/>
<dbReference type="SMART" id="SM00530">
    <property type="entry name" value="HTH_XRE"/>
    <property type="match status" value="1"/>
</dbReference>
<comment type="caution">
    <text evidence="2">The sequence shown here is derived from an EMBL/GenBank/DDBJ whole genome shotgun (WGS) entry which is preliminary data.</text>
</comment>
<dbReference type="Pfam" id="PF13560">
    <property type="entry name" value="HTH_31"/>
    <property type="match status" value="1"/>
</dbReference>
<organism evidence="2 3">
    <name type="scientific">Leucobacter exalbidus</name>
    <dbReference type="NCBI Taxonomy" id="662960"/>
    <lineage>
        <taxon>Bacteria</taxon>
        <taxon>Bacillati</taxon>
        <taxon>Actinomycetota</taxon>
        <taxon>Actinomycetes</taxon>
        <taxon>Micrococcales</taxon>
        <taxon>Microbacteriaceae</taxon>
        <taxon>Leucobacter</taxon>
    </lineage>
</organism>
<dbReference type="AlphaFoldDB" id="A0A940PV15"/>
<protein>
    <submittedName>
        <fullName evidence="2">HTH-type transcriptional regulator/antitoxin HipB</fullName>
    </submittedName>
</protein>
<feature type="domain" description="HTH cro/C1-type" evidence="1">
    <location>
        <begin position="11"/>
        <end position="65"/>
    </location>
</feature>
<accession>A0A940PV15</accession>
<dbReference type="Gene3D" id="1.10.260.40">
    <property type="entry name" value="lambda repressor-like DNA-binding domains"/>
    <property type="match status" value="1"/>
</dbReference>
<dbReference type="EMBL" id="JAFIDA010000001">
    <property type="protein sequence ID" value="MBP1325809.1"/>
    <property type="molecule type" value="Genomic_DNA"/>
</dbReference>
<gene>
    <name evidence="2" type="ORF">JOF28_001041</name>
</gene>
<sequence length="78" mass="8551">MRSARGMGAFVAERRENLGLTQQELADRAGVSRSWVARFERDGSSAVLLRVMDTLAVLGVTMEMLFSNESNESNEGGQ</sequence>
<dbReference type="SUPFAM" id="SSF47413">
    <property type="entry name" value="lambda repressor-like DNA-binding domains"/>
    <property type="match status" value="1"/>
</dbReference>
<reference evidence="2" key="1">
    <citation type="submission" date="2021-02" db="EMBL/GenBank/DDBJ databases">
        <title>Sequencing the genomes of 1000 actinobacteria strains.</title>
        <authorList>
            <person name="Klenk H.-P."/>
        </authorList>
    </citation>
    <scope>NUCLEOTIDE SEQUENCE</scope>
    <source>
        <strain evidence="2">DSM 22850</strain>
    </source>
</reference>
<dbReference type="Proteomes" id="UP000675163">
    <property type="component" value="Unassembled WGS sequence"/>
</dbReference>
<dbReference type="InterPro" id="IPR001387">
    <property type="entry name" value="Cro/C1-type_HTH"/>
</dbReference>
<evidence type="ECO:0000259" key="1">
    <source>
        <dbReference type="PROSITE" id="PS50943"/>
    </source>
</evidence>
<keyword evidence="3" id="KW-1185">Reference proteome</keyword>
<dbReference type="CDD" id="cd00093">
    <property type="entry name" value="HTH_XRE"/>
    <property type="match status" value="1"/>
</dbReference>
<dbReference type="GO" id="GO:0003677">
    <property type="term" value="F:DNA binding"/>
    <property type="evidence" value="ECO:0007669"/>
    <property type="project" value="InterPro"/>
</dbReference>
<evidence type="ECO:0000313" key="3">
    <source>
        <dbReference type="Proteomes" id="UP000675163"/>
    </source>
</evidence>